<keyword evidence="5 6" id="KW-0413">Isomerase</keyword>
<evidence type="ECO:0000259" key="7">
    <source>
        <dbReference type="PROSITE" id="PS50198"/>
    </source>
</evidence>
<evidence type="ECO:0000256" key="5">
    <source>
        <dbReference type="ARBA" id="ARBA00023235"/>
    </source>
</evidence>
<dbReference type="EC" id="5.2.1.8" evidence="2"/>
<gene>
    <name evidence="8" type="ORF">NIES806_45700</name>
</gene>
<dbReference type="Proteomes" id="UP000218702">
    <property type="component" value="Chromosome"/>
</dbReference>
<comment type="catalytic activity">
    <reaction evidence="1">
        <text>[protein]-peptidylproline (omega=180) = [protein]-peptidylproline (omega=0)</text>
        <dbReference type="Rhea" id="RHEA:16237"/>
        <dbReference type="Rhea" id="RHEA-COMP:10747"/>
        <dbReference type="Rhea" id="RHEA-COMP:10748"/>
        <dbReference type="ChEBI" id="CHEBI:83833"/>
        <dbReference type="ChEBI" id="CHEBI:83834"/>
        <dbReference type="EC" id="5.2.1.8"/>
    </reaction>
</comment>
<evidence type="ECO:0000313" key="9">
    <source>
        <dbReference type="Proteomes" id="UP000218702"/>
    </source>
</evidence>
<organism evidence="8 9">
    <name type="scientific">Dolichospermum compactum NIES-806</name>
    <dbReference type="NCBI Taxonomy" id="1973481"/>
    <lineage>
        <taxon>Bacteria</taxon>
        <taxon>Bacillati</taxon>
        <taxon>Cyanobacteriota</taxon>
        <taxon>Cyanophyceae</taxon>
        <taxon>Nostocales</taxon>
        <taxon>Aphanizomenonaceae</taxon>
        <taxon>Dolichospermum</taxon>
        <taxon>Dolichospermum compactum</taxon>
    </lineage>
</organism>
<dbReference type="OrthoDB" id="507969at2"/>
<evidence type="ECO:0000256" key="1">
    <source>
        <dbReference type="ARBA" id="ARBA00000971"/>
    </source>
</evidence>
<keyword evidence="3" id="KW-0732">Signal</keyword>
<dbReference type="Gene3D" id="3.10.50.40">
    <property type="match status" value="1"/>
</dbReference>
<accession>A0A1Z4VAA7</accession>
<keyword evidence="9" id="KW-1185">Reference proteome</keyword>
<evidence type="ECO:0000256" key="4">
    <source>
        <dbReference type="ARBA" id="ARBA00023110"/>
    </source>
</evidence>
<keyword evidence="4 6" id="KW-0697">Rotamase</keyword>
<protein>
    <recommendedName>
        <fullName evidence="2">peptidylprolyl isomerase</fullName>
        <ecNumber evidence="2">5.2.1.8</ecNumber>
    </recommendedName>
</protein>
<name>A0A1Z4VAA7_9CYAN</name>
<dbReference type="PANTHER" id="PTHR47245:SF1">
    <property type="entry name" value="FOLDASE PROTEIN PRSA"/>
    <property type="match status" value="1"/>
</dbReference>
<dbReference type="EMBL" id="AP018316">
    <property type="protein sequence ID" value="BAZ88333.1"/>
    <property type="molecule type" value="Genomic_DNA"/>
</dbReference>
<dbReference type="KEGG" id="dcm:NIES806_45700"/>
<evidence type="ECO:0000313" key="8">
    <source>
        <dbReference type="EMBL" id="BAZ88333.1"/>
    </source>
</evidence>
<dbReference type="AlphaFoldDB" id="A0A1Z4VAA7"/>
<dbReference type="SUPFAM" id="SSF54534">
    <property type="entry name" value="FKBP-like"/>
    <property type="match status" value="1"/>
</dbReference>
<evidence type="ECO:0000256" key="3">
    <source>
        <dbReference type="ARBA" id="ARBA00022729"/>
    </source>
</evidence>
<sequence>MVTNLITNNMNQVLQLGDRILQPTEVLSLLSEYQLLPLLIKEIFIDQAIAEIVCTPEEEQLACEQLAQQYQGLEPQSESFQKLKIMAVRQLKLEKFKEETWGGDLNSYFFQRKNQLDRVIYSLITTSELGIAQEIYFRIQEGEQSFAELAREYAQGPESQTDGLVGPIDLQSLHPTLVNILSKSQPQQLSPPTQINNVLVIVRLEKILPAQLDRPMRQRLLNERFNQWLQTQMTEQKCQIQTI</sequence>
<reference evidence="8 9" key="1">
    <citation type="submission" date="2017-06" db="EMBL/GenBank/DDBJ databases">
        <title>Genome sequencing of cyanobaciteial culture collection at National Institute for Environmental Studies (NIES).</title>
        <authorList>
            <person name="Hirose Y."/>
            <person name="Shimura Y."/>
            <person name="Fujisawa T."/>
            <person name="Nakamura Y."/>
            <person name="Kawachi M."/>
        </authorList>
    </citation>
    <scope>NUCLEOTIDE SEQUENCE [LARGE SCALE GENOMIC DNA]</scope>
    <source>
        <strain evidence="8 9">NIES-806</strain>
    </source>
</reference>
<dbReference type="GO" id="GO:0003755">
    <property type="term" value="F:peptidyl-prolyl cis-trans isomerase activity"/>
    <property type="evidence" value="ECO:0007669"/>
    <property type="project" value="UniProtKB-KW"/>
</dbReference>
<proteinExistence type="predicted"/>
<dbReference type="PROSITE" id="PS50198">
    <property type="entry name" value="PPIC_PPIASE_2"/>
    <property type="match status" value="1"/>
</dbReference>
<dbReference type="Pfam" id="PF00639">
    <property type="entry name" value="Rotamase"/>
    <property type="match status" value="1"/>
</dbReference>
<dbReference type="InterPro" id="IPR046357">
    <property type="entry name" value="PPIase_dom_sf"/>
</dbReference>
<dbReference type="PANTHER" id="PTHR47245">
    <property type="entry name" value="PEPTIDYLPROLYL ISOMERASE"/>
    <property type="match status" value="1"/>
</dbReference>
<feature type="domain" description="PpiC" evidence="7">
    <location>
        <begin position="114"/>
        <end position="206"/>
    </location>
</feature>
<evidence type="ECO:0000256" key="6">
    <source>
        <dbReference type="PROSITE-ProRule" id="PRU00278"/>
    </source>
</evidence>
<evidence type="ECO:0000256" key="2">
    <source>
        <dbReference type="ARBA" id="ARBA00013194"/>
    </source>
</evidence>
<dbReference type="InterPro" id="IPR050245">
    <property type="entry name" value="PrsA_foldase"/>
</dbReference>
<dbReference type="InterPro" id="IPR000297">
    <property type="entry name" value="PPIase_PpiC"/>
</dbReference>